<protein>
    <recommendedName>
        <fullName evidence="3">Response regulatory domain-containing protein</fullName>
    </recommendedName>
</protein>
<gene>
    <name evidence="4" type="ORF">CSA25_00140</name>
</gene>
<evidence type="ECO:0000256" key="1">
    <source>
        <dbReference type="ARBA" id="ARBA00022553"/>
    </source>
</evidence>
<dbReference type="Gene3D" id="3.40.50.2300">
    <property type="match status" value="1"/>
</dbReference>
<name>A0A2G6MU44_9BACT</name>
<evidence type="ECO:0000256" key="2">
    <source>
        <dbReference type="PROSITE-ProRule" id="PRU00169"/>
    </source>
</evidence>
<evidence type="ECO:0000313" key="4">
    <source>
        <dbReference type="EMBL" id="PIE63482.1"/>
    </source>
</evidence>
<dbReference type="SMART" id="SM00448">
    <property type="entry name" value="REC"/>
    <property type="match status" value="1"/>
</dbReference>
<dbReference type="PANTHER" id="PTHR44591">
    <property type="entry name" value="STRESS RESPONSE REGULATOR PROTEIN 1"/>
    <property type="match status" value="1"/>
</dbReference>
<evidence type="ECO:0000313" key="5">
    <source>
        <dbReference type="Proteomes" id="UP000231203"/>
    </source>
</evidence>
<feature type="domain" description="Response regulatory" evidence="3">
    <location>
        <begin position="1"/>
        <end position="104"/>
    </location>
</feature>
<dbReference type="InterPro" id="IPR001789">
    <property type="entry name" value="Sig_transdc_resp-reg_receiver"/>
</dbReference>
<dbReference type="PANTHER" id="PTHR44591:SF21">
    <property type="entry name" value="TWO-COMPONENT RESPONSE REGULATOR"/>
    <property type="match status" value="1"/>
</dbReference>
<sequence>MTKTMLERLGYTVLTASTPKAAIETGNSCNQKIDLLITDVVMPSMNGRELAEKMHHLFPDMKVLYLSGYTANVISHRGILDDGMCFINKPFSKHDISVKVRQVLDEHNALPRGL</sequence>
<dbReference type="InterPro" id="IPR011006">
    <property type="entry name" value="CheY-like_superfamily"/>
</dbReference>
<dbReference type="Proteomes" id="UP000231203">
    <property type="component" value="Unassembled WGS sequence"/>
</dbReference>
<accession>A0A2G6MU44</accession>
<dbReference type="InterPro" id="IPR050595">
    <property type="entry name" value="Bact_response_regulator"/>
</dbReference>
<organism evidence="4 5">
    <name type="scientific">Desulfobacter postgatei</name>
    <dbReference type="NCBI Taxonomy" id="2293"/>
    <lineage>
        <taxon>Bacteria</taxon>
        <taxon>Pseudomonadati</taxon>
        <taxon>Thermodesulfobacteriota</taxon>
        <taxon>Desulfobacteria</taxon>
        <taxon>Desulfobacterales</taxon>
        <taxon>Desulfobacteraceae</taxon>
        <taxon>Desulfobacter</taxon>
    </lineage>
</organism>
<dbReference type="Pfam" id="PF00072">
    <property type="entry name" value="Response_reg"/>
    <property type="match status" value="1"/>
</dbReference>
<reference evidence="4 5" key="1">
    <citation type="submission" date="2017-10" db="EMBL/GenBank/DDBJ databases">
        <title>Novel microbial diversity and functional potential in the marine mammal oral microbiome.</title>
        <authorList>
            <person name="Dudek N.K."/>
            <person name="Sun C.L."/>
            <person name="Burstein D."/>
            <person name="Kantor R.S."/>
            <person name="Aliaga Goltsman D.S."/>
            <person name="Bik E.M."/>
            <person name="Thomas B.C."/>
            <person name="Banfield J.F."/>
            <person name="Relman D.A."/>
        </authorList>
    </citation>
    <scope>NUCLEOTIDE SEQUENCE [LARGE SCALE GENOMIC DNA]</scope>
    <source>
        <strain evidence="4">DOLJORAL78_47_202</strain>
    </source>
</reference>
<proteinExistence type="predicted"/>
<feature type="modified residue" description="4-aspartylphosphate" evidence="2">
    <location>
        <position position="39"/>
    </location>
</feature>
<dbReference type="PROSITE" id="PS50110">
    <property type="entry name" value="RESPONSE_REGULATORY"/>
    <property type="match status" value="1"/>
</dbReference>
<comment type="caution">
    <text evidence="4">The sequence shown here is derived from an EMBL/GenBank/DDBJ whole genome shotgun (WGS) entry which is preliminary data.</text>
</comment>
<dbReference type="EMBL" id="PDTI01000003">
    <property type="protein sequence ID" value="PIE63482.1"/>
    <property type="molecule type" value="Genomic_DNA"/>
</dbReference>
<dbReference type="SUPFAM" id="SSF52172">
    <property type="entry name" value="CheY-like"/>
    <property type="match status" value="1"/>
</dbReference>
<dbReference type="AlphaFoldDB" id="A0A2G6MU44"/>
<evidence type="ECO:0000259" key="3">
    <source>
        <dbReference type="PROSITE" id="PS50110"/>
    </source>
</evidence>
<keyword evidence="1 2" id="KW-0597">Phosphoprotein</keyword>
<dbReference type="GO" id="GO:0000160">
    <property type="term" value="P:phosphorelay signal transduction system"/>
    <property type="evidence" value="ECO:0007669"/>
    <property type="project" value="InterPro"/>
</dbReference>